<dbReference type="Pfam" id="PF00113">
    <property type="entry name" value="Enolase_C"/>
    <property type="match status" value="1"/>
</dbReference>
<comment type="similarity">
    <text evidence="2">Belongs to the enolase family.</text>
</comment>
<feature type="domain" description="Enolase C-terminal TIM barrel" evidence="6">
    <location>
        <begin position="2"/>
        <end position="220"/>
    </location>
</feature>
<dbReference type="UniPathway" id="UPA00109">
    <property type="reaction ID" value="UER00187"/>
</dbReference>
<dbReference type="InterPro" id="IPR036849">
    <property type="entry name" value="Enolase-like_C_sf"/>
</dbReference>
<dbReference type="GO" id="GO:0006096">
    <property type="term" value="P:glycolytic process"/>
    <property type="evidence" value="ECO:0007669"/>
    <property type="project" value="UniProtKB-UniPathway"/>
</dbReference>
<dbReference type="GO" id="GO:0000287">
    <property type="term" value="F:magnesium ion binding"/>
    <property type="evidence" value="ECO:0007669"/>
    <property type="project" value="InterPro"/>
</dbReference>
<dbReference type="Proteomes" id="UP000785679">
    <property type="component" value="Unassembled WGS sequence"/>
</dbReference>
<dbReference type="AlphaFoldDB" id="A0A8J8NZY8"/>
<keyword evidence="4" id="KW-0324">Glycolysis</keyword>
<keyword evidence="8" id="KW-1185">Reference proteome</keyword>
<dbReference type="PANTHER" id="PTHR11902:SF1">
    <property type="entry name" value="ENOLASE"/>
    <property type="match status" value="1"/>
</dbReference>
<evidence type="ECO:0000259" key="6">
    <source>
        <dbReference type="SMART" id="SM01192"/>
    </source>
</evidence>
<accession>A0A8J8NZY8</accession>
<dbReference type="GO" id="GO:0004634">
    <property type="term" value="F:phosphopyruvate hydratase activity"/>
    <property type="evidence" value="ECO:0007669"/>
    <property type="project" value="UniProtKB-EC"/>
</dbReference>
<evidence type="ECO:0000256" key="3">
    <source>
        <dbReference type="ARBA" id="ARBA00012058"/>
    </source>
</evidence>
<gene>
    <name evidence="7" type="ORF">FGO68_gene3085</name>
</gene>
<organism evidence="7 8">
    <name type="scientific">Halteria grandinella</name>
    <dbReference type="NCBI Taxonomy" id="5974"/>
    <lineage>
        <taxon>Eukaryota</taxon>
        <taxon>Sar</taxon>
        <taxon>Alveolata</taxon>
        <taxon>Ciliophora</taxon>
        <taxon>Intramacronucleata</taxon>
        <taxon>Spirotrichea</taxon>
        <taxon>Stichotrichia</taxon>
        <taxon>Sporadotrichida</taxon>
        <taxon>Halteriidae</taxon>
        <taxon>Halteria</taxon>
    </lineage>
</organism>
<comment type="caution">
    <text evidence="7">The sequence shown here is derived from an EMBL/GenBank/DDBJ whole genome shotgun (WGS) entry which is preliminary data.</text>
</comment>
<dbReference type="EMBL" id="RRYP01003846">
    <property type="protein sequence ID" value="TNV83430.1"/>
    <property type="molecule type" value="Genomic_DNA"/>
</dbReference>
<comment type="pathway">
    <text evidence="1">Carbohydrate degradation; glycolysis; pyruvate from D-glyceraldehyde 3-phosphate: step 4/5.</text>
</comment>
<name>A0A8J8NZY8_HALGN</name>
<dbReference type="Gene3D" id="3.20.20.120">
    <property type="entry name" value="Enolase-like C-terminal domain"/>
    <property type="match status" value="1"/>
</dbReference>
<dbReference type="SMART" id="SM01192">
    <property type="entry name" value="Enolase_C"/>
    <property type="match status" value="1"/>
</dbReference>
<dbReference type="GO" id="GO:0000015">
    <property type="term" value="C:phosphopyruvate hydratase complex"/>
    <property type="evidence" value="ECO:0007669"/>
    <property type="project" value="InterPro"/>
</dbReference>
<dbReference type="SUPFAM" id="SSF51604">
    <property type="entry name" value="Enolase C-terminal domain-like"/>
    <property type="match status" value="1"/>
</dbReference>
<dbReference type="EC" id="4.2.1.11" evidence="3"/>
<evidence type="ECO:0000256" key="1">
    <source>
        <dbReference type="ARBA" id="ARBA00005031"/>
    </source>
</evidence>
<sequence length="313" mass="34972">MTKLLINLFNGGKVLGSAVKFAKFYLIIDGSEAHDVDIGDAFIKFTQNLRKTVQSTKTGEAAFKPSIEGSYFNAFGNINETFKAVEDAIGASGANTESRKVFKIGINCEGESYFNKDPKDANKYEVEGAKNQHDQDQLADYYIKVCQEHPLVIYIEDPYANADFKGYQKLRAKLQANPALSHIQVGIQSLHQDTGIQKILQVAQFEEQEGAQGDPSSFDVNKDKITPDCVNITRSQFKTVSELVNFLRVLKSGFSEDRQITTIVNDNKFDSLQGSIVDLAVGLNCEYLNMKGFFRPEKIAKVFRYAEIVEESQ</sequence>
<evidence type="ECO:0000313" key="7">
    <source>
        <dbReference type="EMBL" id="TNV83430.1"/>
    </source>
</evidence>
<dbReference type="InterPro" id="IPR000941">
    <property type="entry name" value="Enolase"/>
</dbReference>
<protein>
    <recommendedName>
        <fullName evidence="3">phosphopyruvate hydratase</fullName>
        <ecNumber evidence="3">4.2.1.11</ecNumber>
    </recommendedName>
</protein>
<keyword evidence="5" id="KW-0456">Lyase</keyword>
<evidence type="ECO:0000313" key="8">
    <source>
        <dbReference type="Proteomes" id="UP000785679"/>
    </source>
</evidence>
<dbReference type="OrthoDB" id="309874at2759"/>
<evidence type="ECO:0000256" key="4">
    <source>
        <dbReference type="ARBA" id="ARBA00023152"/>
    </source>
</evidence>
<evidence type="ECO:0000256" key="2">
    <source>
        <dbReference type="ARBA" id="ARBA00009604"/>
    </source>
</evidence>
<proteinExistence type="inferred from homology"/>
<dbReference type="InterPro" id="IPR020810">
    <property type="entry name" value="Enolase_C"/>
</dbReference>
<evidence type="ECO:0000256" key="5">
    <source>
        <dbReference type="ARBA" id="ARBA00023239"/>
    </source>
</evidence>
<reference evidence="7" key="1">
    <citation type="submission" date="2019-06" db="EMBL/GenBank/DDBJ databases">
        <authorList>
            <person name="Zheng W."/>
        </authorList>
    </citation>
    <scope>NUCLEOTIDE SEQUENCE</scope>
    <source>
        <strain evidence="7">QDHG01</strain>
    </source>
</reference>
<dbReference type="PANTHER" id="PTHR11902">
    <property type="entry name" value="ENOLASE"/>
    <property type="match status" value="1"/>
</dbReference>